<dbReference type="Gene3D" id="1.10.10.10">
    <property type="entry name" value="Winged helix-like DNA-binding domain superfamily/Winged helix DNA-binding domain"/>
    <property type="match status" value="1"/>
</dbReference>
<protein>
    <submittedName>
        <fullName evidence="5">DNA-binding response regulator</fullName>
    </submittedName>
</protein>
<feature type="domain" description="HTH luxR-type" evidence="4">
    <location>
        <begin position="146"/>
        <end position="211"/>
    </location>
</feature>
<evidence type="ECO:0000313" key="6">
    <source>
        <dbReference type="Proteomes" id="UP000438983"/>
    </source>
</evidence>
<dbReference type="AlphaFoldDB" id="A0A6I6LNA1"/>
<accession>A0A6I6LNA1</accession>
<dbReference type="PROSITE" id="PS50043">
    <property type="entry name" value="HTH_LUXR_2"/>
    <property type="match status" value="1"/>
</dbReference>
<sequence length="216" mass="23666">MTDEARMALVTAPARLVLLSNSELLDSALHQHLLDSPQFRLTRSNTLRPGLNDADLTLLDVGSFADADCQRLLRQLRDTPTALINAPAEQARRLLELHPWIKGVFYPNTSRTNFSRGVSVILEGGDWLPRALMEKLLGRYRQLTHASRAIDELSVREKQILALAGKGLSNAEIAARLHLSTHTIKSHIHNALGKLGASNRAQGASLVIGHVNEAGI</sequence>
<evidence type="ECO:0000259" key="4">
    <source>
        <dbReference type="PROSITE" id="PS50043"/>
    </source>
</evidence>
<dbReference type="SMART" id="SM00421">
    <property type="entry name" value="HTH_LUXR"/>
    <property type="match status" value="1"/>
</dbReference>
<dbReference type="InterPro" id="IPR036388">
    <property type="entry name" value="WH-like_DNA-bd_sf"/>
</dbReference>
<reference evidence="5 6" key="1">
    <citation type="submission" date="2019-12" db="EMBL/GenBank/DDBJ databases">
        <title>Complete genome sequence of Pseudomonas stutzeri.</title>
        <authorList>
            <person name="Lim S.R."/>
            <person name="Kim J.H."/>
        </authorList>
    </citation>
    <scope>NUCLEOTIDE SEQUENCE [LARGE SCALE GENOMIC DNA]</scope>
    <source>
        <strain evidence="5 6">PM101005</strain>
    </source>
</reference>
<dbReference type="GO" id="GO:0006355">
    <property type="term" value="P:regulation of DNA-templated transcription"/>
    <property type="evidence" value="ECO:0007669"/>
    <property type="project" value="InterPro"/>
</dbReference>
<dbReference type="InterPro" id="IPR016032">
    <property type="entry name" value="Sig_transdc_resp-reg_C-effctor"/>
</dbReference>
<dbReference type="Pfam" id="PF00196">
    <property type="entry name" value="GerE"/>
    <property type="match status" value="1"/>
</dbReference>
<dbReference type="PROSITE" id="PS00622">
    <property type="entry name" value="HTH_LUXR_1"/>
    <property type="match status" value="1"/>
</dbReference>
<evidence type="ECO:0000313" key="5">
    <source>
        <dbReference type="EMBL" id="QGZ32104.1"/>
    </source>
</evidence>
<dbReference type="CDD" id="cd06170">
    <property type="entry name" value="LuxR_C_like"/>
    <property type="match status" value="1"/>
</dbReference>
<dbReference type="PANTHER" id="PTHR44688">
    <property type="entry name" value="DNA-BINDING TRANSCRIPTIONAL ACTIVATOR DEVR_DOSR"/>
    <property type="match status" value="1"/>
</dbReference>
<organism evidence="5 6">
    <name type="scientific">Stutzerimonas stutzeri</name>
    <name type="common">Pseudomonas stutzeri</name>
    <dbReference type="NCBI Taxonomy" id="316"/>
    <lineage>
        <taxon>Bacteria</taxon>
        <taxon>Pseudomonadati</taxon>
        <taxon>Pseudomonadota</taxon>
        <taxon>Gammaproteobacteria</taxon>
        <taxon>Pseudomonadales</taxon>
        <taxon>Pseudomonadaceae</taxon>
        <taxon>Stutzerimonas</taxon>
    </lineage>
</organism>
<evidence type="ECO:0000256" key="2">
    <source>
        <dbReference type="ARBA" id="ARBA00023125"/>
    </source>
</evidence>
<dbReference type="OrthoDB" id="561214at2"/>
<dbReference type="Proteomes" id="UP000438983">
    <property type="component" value="Chromosome"/>
</dbReference>
<keyword evidence="2 5" id="KW-0238">DNA-binding</keyword>
<dbReference type="EMBL" id="CP046902">
    <property type="protein sequence ID" value="QGZ32104.1"/>
    <property type="molecule type" value="Genomic_DNA"/>
</dbReference>
<dbReference type="Gene3D" id="3.40.50.2300">
    <property type="match status" value="1"/>
</dbReference>
<keyword evidence="3" id="KW-0804">Transcription</keyword>
<dbReference type="RefSeq" id="WP_158189539.1">
    <property type="nucleotide sequence ID" value="NZ_CP046902.1"/>
</dbReference>
<proteinExistence type="predicted"/>
<keyword evidence="1" id="KW-0805">Transcription regulation</keyword>
<name>A0A6I6LNA1_STUST</name>
<evidence type="ECO:0000256" key="3">
    <source>
        <dbReference type="ARBA" id="ARBA00023163"/>
    </source>
</evidence>
<dbReference type="PRINTS" id="PR00038">
    <property type="entry name" value="HTHLUXR"/>
</dbReference>
<gene>
    <name evidence="5" type="ORF">GQA94_19395</name>
</gene>
<dbReference type="GO" id="GO:0003677">
    <property type="term" value="F:DNA binding"/>
    <property type="evidence" value="ECO:0007669"/>
    <property type="project" value="UniProtKB-KW"/>
</dbReference>
<dbReference type="PANTHER" id="PTHR44688:SF16">
    <property type="entry name" value="DNA-BINDING TRANSCRIPTIONAL ACTIVATOR DEVR_DOSR"/>
    <property type="match status" value="1"/>
</dbReference>
<evidence type="ECO:0000256" key="1">
    <source>
        <dbReference type="ARBA" id="ARBA00023015"/>
    </source>
</evidence>
<dbReference type="SUPFAM" id="SSF46894">
    <property type="entry name" value="C-terminal effector domain of the bipartite response regulators"/>
    <property type="match status" value="1"/>
</dbReference>
<dbReference type="InterPro" id="IPR000792">
    <property type="entry name" value="Tscrpt_reg_LuxR_C"/>
</dbReference>